<reference evidence="1 2" key="1">
    <citation type="submission" date="2019-07" db="EMBL/GenBank/DDBJ databases">
        <title>Whole genome shotgun sequence of Enterococcus villorum NBRC 100699.</title>
        <authorList>
            <person name="Hosoyama A."/>
            <person name="Uohara A."/>
            <person name="Ohji S."/>
            <person name="Ichikawa N."/>
        </authorList>
    </citation>
    <scope>NUCLEOTIDE SEQUENCE [LARGE SCALE GENOMIC DNA]</scope>
    <source>
        <strain evidence="1 2">NBRC 100699</strain>
    </source>
</reference>
<dbReference type="Proteomes" id="UP000321830">
    <property type="component" value="Unassembled WGS sequence"/>
</dbReference>
<dbReference type="RefSeq" id="WP_146811739.1">
    <property type="nucleotide sequence ID" value="NZ_BJWF01000067.1"/>
</dbReference>
<sequence length="267" mass="30794">MSIQIISNCTICSRNNEFGFAVGEYTNNHFHELTCSNRGHKIKYFHAVPDYPIFFQNGLYAYHKKEYFEAFTSLYHSYEMFRLTFVQLVMMEKFNFSYKELIDYLKPISKSSVQIDGAFNTLYAAFFNEIAPDIPNKIKTLRNTVIHGSHYPVEKDVSKCAKAILSFINSIEQKLPLSDNYPHTLFQKLGDLRLVYLQIEKILKRSDLESGASTLMTDNSNVVGRTPIDGLTGYNKPYSFEEALAHSKARLEIFQANSKIFESIHNK</sequence>
<proteinExistence type="predicted"/>
<protein>
    <submittedName>
        <fullName evidence="1">Uncharacterized protein</fullName>
    </submittedName>
</protein>
<accession>A0A511J5K7</accession>
<evidence type="ECO:0000313" key="1">
    <source>
        <dbReference type="EMBL" id="GEL93290.1"/>
    </source>
</evidence>
<organism evidence="1 2">
    <name type="scientific">Enterococcus villorum</name>
    <dbReference type="NCBI Taxonomy" id="112904"/>
    <lineage>
        <taxon>Bacteria</taxon>
        <taxon>Bacillati</taxon>
        <taxon>Bacillota</taxon>
        <taxon>Bacilli</taxon>
        <taxon>Lactobacillales</taxon>
        <taxon>Enterococcaceae</taxon>
        <taxon>Enterococcus</taxon>
    </lineage>
</organism>
<evidence type="ECO:0000313" key="2">
    <source>
        <dbReference type="Proteomes" id="UP000321830"/>
    </source>
</evidence>
<gene>
    <name evidence="1" type="ORF">EVI01_26270</name>
</gene>
<comment type="caution">
    <text evidence="1">The sequence shown here is derived from an EMBL/GenBank/DDBJ whole genome shotgun (WGS) entry which is preliminary data.</text>
</comment>
<name>A0A511J5K7_9ENTE</name>
<dbReference type="AlphaFoldDB" id="A0A511J5K7"/>
<dbReference type="EMBL" id="BJWF01000067">
    <property type="protein sequence ID" value="GEL93290.1"/>
    <property type="molecule type" value="Genomic_DNA"/>
</dbReference>